<evidence type="ECO:0000313" key="2">
    <source>
        <dbReference type="Proteomes" id="UP000756346"/>
    </source>
</evidence>
<name>A0A9P9BGV4_9PEZI</name>
<accession>A0A9P9BGV4</accession>
<comment type="caution">
    <text evidence="1">The sequence shown here is derived from an EMBL/GenBank/DDBJ whole genome shotgun (WGS) entry which is preliminary data.</text>
</comment>
<keyword evidence="2" id="KW-1185">Reference proteome</keyword>
<dbReference type="EMBL" id="JAGTJQ010000012">
    <property type="protein sequence ID" value="KAH7016447.1"/>
    <property type="molecule type" value="Genomic_DNA"/>
</dbReference>
<reference evidence="1" key="1">
    <citation type="journal article" date="2021" name="Nat. Commun.">
        <title>Genetic determinants of endophytism in the Arabidopsis root mycobiome.</title>
        <authorList>
            <person name="Mesny F."/>
            <person name="Miyauchi S."/>
            <person name="Thiergart T."/>
            <person name="Pickel B."/>
            <person name="Atanasova L."/>
            <person name="Karlsson M."/>
            <person name="Huettel B."/>
            <person name="Barry K.W."/>
            <person name="Haridas S."/>
            <person name="Chen C."/>
            <person name="Bauer D."/>
            <person name="Andreopoulos W."/>
            <person name="Pangilinan J."/>
            <person name="LaButti K."/>
            <person name="Riley R."/>
            <person name="Lipzen A."/>
            <person name="Clum A."/>
            <person name="Drula E."/>
            <person name="Henrissat B."/>
            <person name="Kohler A."/>
            <person name="Grigoriev I.V."/>
            <person name="Martin F.M."/>
            <person name="Hacquard S."/>
        </authorList>
    </citation>
    <scope>NUCLEOTIDE SEQUENCE</scope>
    <source>
        <strain evidence="1">MPI-CAGE-CH-0230</strain>
    </source>
</reference>
<dbReference type="Proteomes" id="UP000756346">
    <property type="component" value="Unassembled WGS sequence"/>
</dbReference>
<sequence>MMTYKAMYKARSGFQNLPRVGSRWNVLFVFVDEEFNSECAYLDTWLRWVCCQIDALKCCRDRITLRKTPASIQTTLNETHARVLE</sequence>
<evidence type="ECO:0000313" key="1">
    <source>
        <dbReference type="EMBL" id="KAH7016447.1"/>
    </source>
</evidence>
<organism evidence="1 2">
    <name type="scientific">Microdochium trichocladiopsis</name>
    <dbReference type="NCBI Taxonomy" id="1682393"/>
    <lineage>
        <taxon>Eukaryota</taxon>
        <taxon>Fungi</taxon>
        <taxon>Dikarya</taxon>
        <taxon>Ascomycota</taxon>
        <taxon>Pezizomycotina</taxon>
        <taxon>Sordariomycetes</taxon>
        <taxon>Xylariomycetidae</taxon>
        <taxon>Xylariales</taxon>
        <taxon>Microdochiaceae</taxon>
        <taxon>Microdochium</taxon>
    </lineage>
</organism>
<dbReference type="AlphaFoldDB" id="A0A9P9BGV4"/>
<gene>
    <name evidence="1" type="ORF">B0I36DRAFT_337692</name>
</gene>
<dbReference type="RefSeq" id="XP_046006071.1">
    <property type="nucleotide sequence ID" value="XM_046155694.1"/>
</dbReference>
<dbReference type="GeneID" id="70185240"/>
<protein>
    <submittedName>
        <fullName evidence="1">Uncharacterized protein</fullName>
    </submittedName>
</protein>
<proteinExistence type="predicted"/>